<organism evidence="4 5">
    <name type="scientific">Shinella sumterensis</name>
    <dbReference type="NCBI Taxonomy" id="1967501"/>
    <lineage>
        <taxon>Bacteria</taxon>
        <taxon>Pseudomonadati</taxon>
        <taxon>Pseudomonadota</taxon>
        <taxon>Alphaproteobacteria</taxon>
        <taxon>Hyphomicrobiales</taxon>
        <taxon>Rhizobiaceae</taxon>
        <taxon>Shinella</taxon>
    </lineage>
</organism>
<dbReference type="PANTHER" id="PTHR30055:SF240">
    <property type="entry name" value="HTH-TYPE TRANSCRIPTIONAL REGULATOR ACRR"/>
    <property type="match status" value="1"/>
</dbReference>
<dbReference type="GO" id="GO:0000976">
    <property type="term" value="F:transcription cis-regulatory region binding"/>
    <property type="evidence" value="ECO:0007669"/>
    <property type="project" value="TreeGrafter"/>
</dbReference>
<dbReference type="InterPro" id="IPR001647">
    <property type="entry name" value="HTH_TetR"/>
</dbReference>
<protein>
    <submittedName>
        <fullName evidence="4">TetR/AcrR family transcriptional regulator</fullName>
    </submittedName>
</protein>
<dbReference type="EMBL" id="CP132306">
    <property type="protein sequence ID" value="WLS01053.1"/>
    <property type="molecule type" value="Genomic_DNA"/>
</dbReference>
<evidence type="ECO:0000313" key="5">
    <source>
        <dbReference type="Proteomes" id="UP001234585"/>
    </source>
</evidence>
<dbReference type="PROSITE" id="PS50977">
    <property type="entry name" value="HTH_TETR_2"/>
    <property type="match status" value="1"/>
</dbReference>
<dbReference type="InterPro" id="IPR041490">
    <property type="entry name" value="KstR2_TetR_C"/>
</dbReference>
<dbReference type="PANTHER" id="PTHR30055">
    <property type="entry name" value="HTH-TYPE TRANSCRIPTIONAL REGULATOR RUTR"/>
    <property type="match status" value="1"/>
</dbReference>
<dbReference type="InterPro" id="IPR009057">
    <property type="entry name" value="Homeodomain-like_sf"/>
</dbReference>
<dbReference type="Gene3D" id="1.10.10.60">
    <property type="entry name" value="Homeodomain-like"/>
    <property type="match status" value="1"/>
</dbReference>
<dbReference type="SUPFAM" id="SSF46689">
    <property type="entry name" value="Homeodomain-like"/>
    <property type="match status" value="1"/>
</dbReference>
<dbReference type="InterPro" id="IPR036271">
    <property type="entry name" value="Tet_transcr_reg_TetR-rel_C_sf"/>
</dbReference>
<evidence type="ECO:0000256" key="3">
    <source>
        <dbReference type="ARBA" id="ARBA00023163"/>
    </source>
</evidence>
<name>A0AA50CV03_9HYPH</name>
<dbReference type="PRINTS" id="PR00455">
    <property type="entry name" value="HTHTETR"/>
</dbReference>
<proteinExistence type="predicted"/>
<keyword evidence="1" id="KW-0805">Transcription regulation</keyword>
<sequence>MNKSKLKPRMGRPPVLENARNRILEEAALLFGKDGFDNGSLSVVAERLGVSKAAVYHYFGSKQEIYDAIIIRTLEGLLIFVGNSVATSKGGEAKLKSFMTAHASYFEENYWSFVCMLIGYGGMANPGLKFEATQKRVEYESILRKIVAEGIADGTFRNVDVTTASHSVLSMLNWMVRWFNPNGPKRAEEFALEYFELLTLGLSSRQ</sequence>
<keyword evidence="3" id="KW-0804">Transcription</keyword>
<evidence type="ECO:0000256" key="1">
    <source>
        <dbReference type="ARBA" id="ARBA00023015"/>
    </source>
</evidence>
<dbReference type="Pfam" id="PF00440">
    <property type="entry name" value="TetR_N"/>
    <property type="match status" value="1"/>
</dbReference>
<evidence type="ECO:0000313" key="4">
    <source>
        <dbReference type="EMBL" id="WLS01053.1"/>
    </source>
</evidence>
<reference evidence="4 5" key="1">
    <citation type="submission" date="2023-08" db="EMBL/GenBank/DDBJ databases">
        <title>Pathogen: clinical or host-associated sample.</title>
        <authorList>
            <person name="Hergert J."/>
            <person name="Casey R."/>
            <person name="Wagner J."/>
            <person name="Young E.L."/>
            <person name="Oakeson K.F."/>
        </authorList>
    </citation>
    <scope>NUCLEOTIDE SEQUENCE [LARGE SCALE GENOMIC DNA]</scope>
    <source>
        <strain evidence="4 5">1760953</strain>
        <plasmid evidence="4 5">unnamed4</plasmid>
    </source>
</reference>
<dbReference type="SUPFAM" id="SSF48498">
    <property type="entry name" value="Tetracyclin repressor-like, C-terminal domain"/>
    <property type="match status" value="1"/>
</dbReference>
<dbReference type="AlphaFoldDB" id="A0AA50CV03"/>
<evidence type="ECO:0000256" key="2">
    <source>
        <dbReference type="ARBA" id="ARBA00023125"/>
    </source>
</evidence>
<dbReference type="InterPro" id="IPR023772">
    <property type="entry name" value="DNA-bd_HTH_TetR-type_CS"/>
</dbReference>
<dbReference type="Gene3D" id="1.10.357.10">
    <property type="entry name" value="Tetracycline Repressor, domain 2"/>
    <property type="match status" value="1"/>
</dbReference>
<accession>A0AA50CV03</accession>
<geneLocation type="plasmid" evidence="4 5">
    <name>unnamed4</name>
</geneLocation>
<dbReference type="PROSITE" id="PS01081">
    <property type="entry name" value="HTH_TETR_1"/>
    <property type="match status" value="1"/>
</dbReference>
<dbReference type="Pfam" id="PF17932">
    <property type="entry name" value="TetR_C_24"/>
    <property type="match status" value="1"/>
</dbReference>
<dbReference type="GO" id="GO:0003700">
    <property type="term" value="F:DNA-binding transcription factor activity"/>
    <property type="evidence" value="ECO:0007669"/>
    <property type="project" value="TreeGrafter"/>
</dbReference>
<dbReference type="InterPro" id="IPR050109">
    <property type="entry name" value="HTH-type_TetR-like_transc_reg"/>
</dbReference>
<gene>
    <name evidence="4" type="ORF">Q9313_26375</name>
</gene>
<keyword evidence="5" id="KW-1185">Reference proteome</keyword>
<dbReference type="RefSeq" id="WP_306041284.1">
    <property type="nucleotide sequence ID" value="NZ_CP132306.1"/>
</dbReference>
<dbReference type="Proteomes" id="UP001234585">
    <property type="component" value="Plasmid unnamed4"/>
</dbReference>
<keyword evidence="2" id="KW-0238">DNA-binding</keyword>
<keyword evidence="4" id="KW-0614">Plasmid</keyword>